<dbReference type="Proteomes" id="UP000695007">
    <property type="component" value="Unplaced"/>
</dbReference>
<dbReference type="GeneID" id="105366207"/>
<gene>
    <name evidence="3" type="primary">LOC105366207</name>
</gene>
<accession>A0AAJ6YRJ1</accession>
<name>A0AAJ6YRJ1_9HYME</name>
<sequence>MYSIFFLCLFMPLTYALDDNSITESTSPTMTTESLISSSALITEAPVIGCTCGVFLSGQFKKGSKEQPKGNPALLHEHPDVFPCSNIGNKMCTNKCLDVIVKHLPNSPTILCGSIDRDCHKERAYLFVKNCKDEWVNTNLSAGREYCCKDGLPYKCPIIS</sequence>
<feature type="chain" id="PRO_5042568430" evidence="1">
    <location>
        <begin position="17"/>
        <end position="160"/>
    </location>
</feature>
<dbReference type="CTD" id="31294"/>
<organism evidence="2 3">
    <name type="scientific">Ceratosolen solmsi marchali</name>
    <dbReference type="NCBI Taxonomy" id="326594"/>
    <lineage>
        <taxon>Eukaryota</taxon>
        <taxon>Metazoa</taxon>
        <taxon>Ecdysozoa</taxon>
        <taxon>Arthropoda</taxon>
        <taxon>Hexapoda</taxon>
        <taxon>Insecta</taxon>
        <taxon>Pterygota</taxon>
        <taxon>Neoptera</taxon>
        <taxon>Endopterygota</taxon>
        <taxon>Hymenoptera</taxon>
        <taxon>Apocrita</taxon>
        <taxon>Proctotrupomorpha</taxon>
        <taxon>Chalcidoidea</taxon>
        <taxon>Agaonidae</taxon>
        <taxon>Agaoninae</taxon>
        <taxon>Ceratosolen</taxon>
    </lineage>
</organism>
<dbReference type="KEGG" id="csol:105366207"/>
<reference evidence="3" key="1">
    <citation type="submission" date="2025-08" db="UniProtKB">
        <authorList>
            <consortium name="RefSeq"/>
        </authorList>
    </citation>
    <scope>IDENTIFICATION</scope>
</reference>
<feature type="signal peptide" evidence="1">
    <location>
        <begin position="1"/>
        <end position="16"/>
    </location>
</feature>
<evidence type="ECO:0000313" key="2">
    <source>
        <dbReference type="Proteomes" id="UP000695007"/>
    </source>
</evidence>
<keyword evidence="2" id="KW-1185">Reference proteome</keyword>
<evidence type="ECO:0000313" key="3">
    <source>
        <dbReference type="RefSeq" id="XP_011502866.1"/>
    </source>
</evidence>
<evidence type="ECO:0000256" key="1">
    <source>
        <dbReference type="SAM" id="SignalP"/>
    </source>
</evidence>
<keyword evidence="1" id="KW-0732">Signal</keyword>
<protein>
    <submittedName>
        <fullName evidence="3">Follicle cell protein 3C-1</fullName>
    </submittedName>
</protein>
<dbReference type="AlphaFoldDB" id="A0AAJ6YRJ1"/>
<proteinExistence type="predicted"/>
<dbReference type="RefSeq" id="XP_011502866.1">
    <property type="nucleotide sequence ID" value="XM_011504564.1"/>
</dbReference>